<evidence type="ECO:0000256" key="2">
    <source>
        <dbReference type="ARBA" id="ARBA00009261"/>
    </source>
</evidence>
<organism evidence="10 11">
    <name type="scientific">Maricaulis maris (strain MCS10)</name>
    <name type="common">Caulobacter maris</name>
    <dbReference type="NCBI Taxonomy" id="394221"/>
    <lineage>
        <taxon>Bacteria</taxon>
        <taxon>Pseudomonadati</taxon>
        <taxon>Pseudomonadota</taxon>
        <taxon>Alphaproteobacteria</taxon>
        <taxon>Maricaulales</taxon>
        <taxon>Maricaulaceae</taxon>
        <taxon>Maricaulis</taxon>
    </lineage>
</organism>
<feature type="transmembrane region" description="Helical" evidence="8">
    <location>
        <begin position="421"/>
        <end position="440"/>
    </location>
</feature>
<sequence length="503" mass="52662">MDAIFDLIFTISDFLWGGQWNGTRIIPVSGPITYMLLGTGLYFMVRLGFRPLRRLFPAFGELWAGRKSTGEGEITPWQALSTALSGQVGTGNLAGVATALTLGGPGAIFWMWVTAIFGMAAAYAESSLAVRYREKHPDGHYHGGPMYYIRNGLGKGWGWLAILFCAGTVLSAIATGGMIQANSVTQSAVEAGASMGVTIPTWAVGLVLSALVFIVIIGGIKSIGSIAGKIIPFMALAYVGAAVFVLVTHLDHIPGAFGTIFSHAFGLEQAVGGAAGYGVLAAIRAGVARGLFSNEAGQGSAPIAHAAAQTKNPVKQGEIAMLGVFIDTMVICTMTALVILVVEGSFPSGDGATVAYAWQSTSLEASAVTTAAYAEGMFAGAWVILAAQALFAFTTIIGWSYYAEQCITYLAGDWIAKPFRFAWVGVAFVGTLILNVEGLWRFGDIANSAMLIPNVIALILLSGAVISMTKRFDKTGELPPNFNGDDWGTTGPADPAEDAPAKD</sequence>
<dbReference type="EMBL" id="CP000449">
    <property type="protein sequence ID" value="ABI64356.1"/>
    <property type="molecule type" value="Genomic_DNA"/>
</dbReference>
<evidence type="ECO:0000256" key="4">
    <source>
        <dbReference type="ARBA" id="ARBA00022475"/>
    </source>
</evidence>
<comment type="subcellular location">
    <subcellularLocation>
        <location evidence="8">Cell inner membrane</location>
        <topology evidence="8">Multi-pass membrane protein</topology>
    </subcellularLocation>
    <subcellularLocation>
        <location evidence="1">Cell membrane</location>
        <topology evidence="1">Multi-pass membrane protein</topology>
    </subcellularLocation>
</comment>
<gene>
    <name evidence="10" type="ordered locus">Mmar10_0060</name>
</gene>
<feature type="transmembrane region" description="Helical" evidence="8">
    <location>
        <begin position="199"/>
        <end position="218"/>
    </location>
</feature>
<dbReference type="Proteomes" id="UP000001964">
    <property type="component" value="Chromosome"/>
</dbReference>
<dbReference type="eggNOG" id="COG1115">
    <property type="taxonomic scope" value="Bacteria"/>
</dbReference>
<dbReference type="GO" id="GO:0005886">
    <property type="term" value="C:plasma membrane"/>
    <property type="evidence" value="ECO:0007669"/>
    <property type="project" value="UniProtKB-SubCell"/>
</dbReference>
<feature type="transmembrane region" description="Helical" evidence="8">
    <location>
        <begin position="446"/>
        <end position="466"/>
    </location>
</feature>
<keyword evidence="3 8" id="KW-0813">Transport</keyword>
<dbReference type="AlphaFoldDB" id="Q0ATN1"/>
<evidence type="ECO:0000256" key="5">
    <source>
        <dbReference type="ARBA" id="ARBA00022692"/>
    </source>
</evidence>
<keyword evidence="4" id="KW-1003">Cell membrane</keyword>
<feature type="transmembrane region" description="Helical" evidence="8">
    <location>
        <begin position="260"/>
        <end position="283"/>
    </location>
</feature>
<keyword evidence="5 8" id="KW-0812">Transmembrane</keyword>
<keyword evidence="7 8" id="KW-0472">Membrane</keyword>
<keyword evidence="8" id="KW-0769">Symport</keyword>
<dbReference type="NCBIfam" id="TIGR00835">
    <property type="entry name" value="agcS"/>
    <property type="match status" value="1"/>
</dbReference>
<feature type="transmembrane region" description="Helical" evidence="8">
    <location>
        <begin position="379"/>
        <end position="401"/>
    </location>
</feature>
<evidence type="ECO:0000256" key="9">
    <source>
        <dbReference type="SAM" id="MobiDB-lite"/>
    </source>
</evidence>
<accession>Q0ATN1</accession>
<evidence type="ECO:0000256" key="8">
    <source>
        <dbReference type="RuleBase" id="RU363064"/>
    </source>
</evidence>
<feature type="region of interest" description="Disordered" evidence="9">
    <location>
        <begin position="477"/>
        <end position="503"/>
    </location>
</feature>
<name>Q0ATN1_MARMM</name>
<keyword evidence="11" id="KW-1185">Reference proteome</keyword>
<dbReference type="KEGG" id="mmr:Mmar10_0060"/>
<feature type="transmembrane region" description="Helical" evidence="8">
    <location>
        <begin position="25"/>
        <end position="45"/>
    </location>
</feature>
<dbReference type="RefSeq" id="WP_011642003.1">
    <property type="nucleotide sequence ID" value="NC_008347.1"/>
</dbReference>
<feature type="transmembrane region" description="Helical" evidence="8">
    <location>
        <begin position="230"/>
        <end position="248"/>
    </location>
</feature>
<dbReference type="OrthoDB" id="9806926at2"/>
<proteinExistence type="inferred from homology"/>
<dbReference type="PANTHER" id="PTHR30330">
    <property type="entry name" value="AGSS FAMILY TRANSPORTER, SODIUM-ALANINE"/>
    <property type="match status" value="1"/>
</dbReference>
<evidence type="ECO:0000313" key="10">
    <source>
        <dbReference type="EMBL" id="ABI64356.1"/>
    </source>
</evidence>
<dbReference type="InterPro" id="IPR001463">
    <property type="entry name" value="Na/Ala_symport"/>
</dbReference>
<evidence type="ECO:0000313" key="11">
    <source>
        <dbReference type="Proteomes" id="UP000001964"/>
    </source>
</evidence>
<keyword evidence="8" id="KW-0997">Cell inner membrane</keyword>
<feature type="transmembrane region" description="Helical" evidence="8">
    <location>
        <begin position="319"/>
        <end position="342"/>
    </location>
</feature>
<dbReference type="HOGENOM" id="CLU_024867_1_0_5"/>
<protein>
    <submittedName>
        <fullName evidence="10">Amino acid carrier protein</fullName>
    </submittedName>
</protein>
<comment type="similarity">
    <text evidence="2 8">Belongs to the alanine or glycine:cation symporter (AGCS) (TC 2.A.25) family.</text>
</comment>
<dbReference type="GO" id="GO:0005283">
    <property type="term" value="F:amino acid:sodium symporter activity"/>
    <property type="evidence" value="ECO:0007669"/>
    <property type="project" value="InterPro"/>
</dbReference>
<keyword evidence="6 8" id="KW-1133">Transmembrane helix</keyword>
<reference evidence="10 11" key="1">
    <citation type="submission" date="2006-08" db="EMBL/GenBank/DDBJ databases">
        <title>Complete sequence of Maricaulis maris MCS10.</title>
        <authorList>
            <consortium name="US DOE Joint Genome Institute"/>
            <person name="Copeland A."/>
            <person name="Lucas S."/>
            <person name="Lapidus A."/>
            <person name="Barry K."/>
            <person name="Detter J.C."/>
            <person name="Glavina del Rio T."/>
            <person name="Hammon N."/>
            <person name="Israni S."/>
            <person name="Dalin E."/>
            <person name="Tice H."/>
            <person name="Pitluck S."/>
            <person name="Saunders E."/>
            <person name="Brettin T."/>
            <person name="Bruce D."/>
            <person name="Han C."/>
            <person name="Tapia R."/>
            <person name="Gilna P."/>
            <person name="Schmutz J."/>
            <person name="Larimer F."/>
            <person name="Land M."/>
            <person name="Hauser L."/>
            <person name="Kyrpides N."/>
            <person name="Mikhailova N."/>
            <person name="Viollier P."/>
            <person name="Stephens C."/>
            <person name="Richardson P."/>
        </authorList>
    </citation>
    <scope>NUCLEOTIDE SEQUENCE [LARGE SCALE GENOMIC DNA]</scope>
    <source>
        <strain evidence="10 11">MCS10</strain>
    </source>
</reference>
<evidence type="ECO:0000256" key="3">
    <source>
        <dbReference type="ARBA" id="ARBA00022448"/>
    </source>
</evidence>
<feature type="transmembrane region" description="Helical" evidence="8">
    <location>
        <begin position="156"/>
        <end position="179"/>
    </location>
</feature>
<evidence type="ECO:0000256" key="6">
    <source>
        <dbReference type="ARBA" id="ARBA00022989"/>
    </source>
</evidence>
<dbReference type="PANTHER" id="PTHR30330:SF3">
    <property type="entry name" value="TRANSCRIPTIONAL REGULATOR, LRP FAMILY"/>
    <property type="match status" value="1"/>
</dbReference>
<dbReference type="Gene3D" id="1.20.1740.10">
    <property type="entry name" value="Amino acid/polyamine transporter I"/>
    <property type="match status" value="1"/>
</dbReference>
<evidence type="ECO:0000256" key="1">
    <source>
        <dbReference type="ARBA" id="ARBA00004651"/>
    </source>
</evidence>
<dbReference type="Pfam" id="PF01235">
    <property type="entry name" value="Na_Ala_symp"/>
    <property type="match status" value="1"/>
</dbReference>
<dbReference type="PRINTS" id="PR00175">
    <property type="entry name" value="NAALASMPORT"/>
</dbReference>
<evidence type="ECO:0000256" key="7">
    <source>
        <dbReference type="ARBA" id="ARBA00023136"/>
    </source>
</evidence>
<dbReference type="STRING" id="394221.Mmar10_0060"/>
<dbReference type="PROSITE" id="PS00873">
    <property type="entry name" value="NA_ALANINE_SYMP"/>
    <property type="match status" value="1"/>
</dbReference>